<sequence length="168" mass="19461">MKRLILVRHAKTEVIRYDISDYQRSLVNRGINDSKLIANKLFLKNIIPDLMISSPANRAIQTALLFADVLQYPIDKIEQNDDLYDGFTTHEFLGLLDKLGKENETVMVVGHNPSIEYLAFNLTEEFYHNVPTCTVIGIDFQIDKWSDIEARTGKLAFYEYPKKYKEVK</sequence>
<evidence type="ECO:0000313" key="2">
    <source>
        <dbReference type="Proteomes" id="UP000233618"/>
    </source>
</evidence>
<dbReference type="Pfam" id="PF00300">
    <property type="entry name" value="His_Phos_1"/>
    <property type="match status" value="1"/>
</dbReference>
<dbReference type="Proteomes" id="UP000233618">
    <property type="component" value="Unassembled WGS sequence"/>
</dbReference>
<comment type="caution">
    <text evidence="1">The sequence shown here is derived from an EMBL/GenBank/DDBJ whole genome shotgun (WGS) entry which is preliminary data.</text>
</comment>
<dbReference type="InterPro" id="IPR013078">
    <property type="entry name" value="His_Pase_superF_clade-1"/>
</dbReference>
<protein>
    <recommendedName>
        <fullName evidence="3">Phosphohistidine phosphatase</fullName>
    </recommendedName>
</protein>
<proteinExistence type="predicted"/>
<evidence type="ECO:0008006" key="3">
    <source>
        <dbReference type="Google" id="ProtNLM"/>
    </source>
</evidence>
<dbReference type="SMART" id="SM00855">
    <property type="entry name" value="PGAM"/>
    <property type="match status" value="1"/>
</dbReference>
<dbReference type="EMBL" id="MVDE01000003">
    <property type="protein sequence ID" value="PKQ68662.1"/>
    <property type="molecule type" value="Genomic_DNA"/>
</dbReference>
<dbReference type="SUPFAM" id="SSF53254">
    <property type="entry name" value="Phosphoglycerate mutase-like"/>
    <property type="match status" value="1"/>
</dbReference>
<reference evidence="1 2" key="1">
    <citation type="journal article" date="2017" name="Front. Microbiol.">
        <title>Labilibaculum manganireducens gen. nov., sp. nov. and Labilibaculum filiforme sp. nov., Novel Bacteroidetes Isolated from Subsurface Sediments of the Baltic Sea.</title>
        <authorList>
            <person name="Vandieken V."/>
            <person name="Marshall I.P."/>
            <person name="Niemann H."/>
            <person name="Engelen B."/>
            <person name="Cypionka H."/>
        </authorList>
    </citation>
    <scope>NUCLEOTIDE SEQUENCE [LARGE SCALE GENOMIC DNA]</scope>
    <source>
        <strain evidence="1 2">59.10-2M</strain>
    </source>
</reference>
<gene>
    <name evidence="1" type="ORF">BZG01_02790</name>
</gene>
<dbReference type="PANTHER" id="PTHR47623">
    <property type="entry name" value="OS09G0287300 PROTEIN"/>
    <property type="match status" value="1"/>
</dbReference>
<accession>A0A2N3IEB3</accession>
<dbReference type="CDD" id="cd07067">
    <property type="entry name" value="HP_PGM_like"/>
    <property type="match status" value="1"/>
</dbReference>
<organism evidence="1 2">
    <name type="scientific">Labilibaculum manganireducens</name>
    <dbReference type="NCBI Taxonomy" id="1940525"/>
    <lineage>
        <taxon>Bacteria</taxon>
        <taxon>Pseudomonadati</taxon>
        <taxon>Bacteroidota</taxon>
        <taxon>Bacteroidia</taxon>
        <taxon>Marinilabiliales</taxon>
        <taxon>Marinifilaceae</taxon>
        <taxon>Labilibaculum</taxon>
    </lineage>
</organism>
<dbReference type="RefSeq" id="WP_101308311.1">
    <property type="nucleotide sequence ID" value="NZ_MVDE01000003.1"/>
</dbReference>
<name>A0A2N3IEB3_9BACT</name>
<dbReference type="InterPro" id="IPR029033">
    <property type="entry name" value="His_PPase_superfam"/>
</dbReference>
<dbReference type="Gene3D" id="3.40.50.1240">
    <property type="entry name" value="Phosphoglycerate mutase-like"/>
    <property type="match status" value="1"/>
</dbReference>
<dbReference type="AlphaFoldDB" id="A0A2N3IEB3"/>
<evidence type="ECO:0000313" key="1">
    <source>
        <dbReference type="EMBL" id="PKQ68662.1"/>
    </source>
</evidence>
<keyword evidence="2" id="KW-1185">Reference proteome</keyword>
<dbReference type="PANTHER" id="PTHR47623:SF1">
    <property type="entry name" value="OS09G0287300 PROTEIN"/>
    <property type="match status" value="1"/>
</dbReference>